<accession>A0ABS0XZS7</accession>
<name>A0ABS0XZS7_9HYPH</name>
<sequence length="64" mass="7256">MLQSSDTCVRISGRVRSDTLTRSSGLRSSGRFETRTSGRIQLDVRKRTDYGPFRAVVRIDTHGR</sequence>
<dbReference type="Proteomes" id="UP000620670">
    <property type="component" value="Unassembled WGS sequence"/>
</dbReference>
<organism evidence="1 2">
    <name type="scientific">Microvirga splendida</name>
    <dbReference type="NCBI Taxonomy" id="2795727"/>
    <lineage>
        <taxon>Bacteria</taxon>
        <taxon>Pseudomonadati</taxon>
        <taxon>Pseudomonadota</taxon>
        <taxon>Alphaproteobacteria</taxon>
        <taxon>Hyphomicrobiales</taxon>
        <taxon>Methylobacteriaceae</taxon>
        <taxon>Microvirga</taxon>
    </lineage>
</organism>
<evidence type="ECO:0000313" key="1">
    <source>
        <dbReference type="EMBL" id="MBJ6125509.1"/>
    </source>
</evidence>
<gene>
    <name evidence="1" type="ORF">JAO75_08795</name>
</gene>
<proteinExistence type="predicted"/>
<dbReference type="EMBL" id="JAELXT010000006">
    <property type="protein sequence ID" value="MBJ6125509.1"/>
    <property type="molecule type" value="Genomic_DNA"/>
</dbReference>
<comment type="caution">
    <text evidence="1">The sequence shown here is derived from an EMBL/GenBank/DDBJ whole genome shotgun (WGS) entry which is preliminary data.</text>
</comment>
<keyword evidence="2" id="KW-1185">Reference proteome</keyword>
<protein>
    <submittedName>
        <fullName evidence="1">Uncharacterized protein</fullName>
    </submittedName>
</protein>
<reference evidence="2" key="1">
    <citation type="submission" date="2020-12" db="EMBL/GenBank/DDBJ databases">
        <title>Hymenobacter sp.</title>
        <authorList>
            <person name="Kim M.K."/>
        </authorList>
    </citation>
    <scope>NUCLEOTIDE SEQUENCE [LARGE SCALE GENOMIC DNA]</scope>
    <source>
        <strain evidence="2">BT325</strain>
    </source>
</reference>
<evidence type="ECO:0000313" key="2">
    <source>
        <dbReference type="Proteomes" id="UP000620670"/>
    </source>
</evidence>